<dbReference type="Pfam" id="PF13980">
    <property type="entry name" value="UPF0370"/>
    <property type="match status" value="1"/>
</dbReference>
<dbReference type="Proteomes" id="UP000254331">
    <property type="component" value="Unassembled WGS sequence"/>
</dbReference>
<keyword evidence="4 6" id="KW-0472">Membrane</keyword>
<evidence type="ECO:0000256" key="5">
    <source>
        <dbReference type="SAM" id="MobiDB-lite"/>
    </source>
</evidence>
<evidence type="ECO:0000313" key="8">
    <source>
        <dbReference type="Proteomes" id="UP000254331"/>
    </source>
</evidence>
<dbReference type="NCBIfam" id="NF010185">
    <property type="entry name" value="PRK13664.1"/>
    <property type="match status" value="1"/>
</dbReference>
<organism evidence="7 8">
    <name type="scientific">Proteus vulgaris</name>
    <dbReference type="NCBI Taxonomy" id="585"/>
    <lineage>
        <taxon>Bacteria</taxon>
        <taxon>Pseudomonadati</taxon>
        <taxon>Pseudomonadota</taxon>
        <taxon>Gammaproteobacteria</taxon>
        <taxon>Enterobacterales</taxon>
        <taxon>Morganellaceae</taxon>
        <taxon>Proteus</taxon>
    </lineage>
</organism>
<dbReference type="EMBL" id="UGTW01000001">
    <property type="protein sequence ID" value="SUC17513.1"/>
    <property type="molecule type" value="Genomic_DNA"/>
</dbReference>
<evidence type="ECO:0000256" key="4">
    <source>
        <dbReference type="ARBA" id="ARBA00023136"/>
    </source>
</evidence>
<evidence type="ECO:0008006" key="9">
    <source>
        <dbReference type="Google" id="ProtNLM"/>
    </source>
</evidence>
<name>A0A094TLT4_PROVU</name>
<dbReference type="GeneID" id="84587368"/>
<feature type="region of interest" description="Disordered" evidence="5">
    <location>
        <begin position="39"/>
        <end position="69"/>
    </location>
</feature>
<sequence>MHWFADYWWVILILLVGIIINAIKDMNKIDPKQFLKNKRKLPPHRDFNDKWDDEDDWPKQNQNKKDENK</sequence>
<evidence type="ECO:0000256" key="1">
    <source>
        <dbReference type="ARBA" id="ARBA00022475"/>
    </source>
</evidence>
<dbReference type="HOGENOM" id="CLU_198936_0_0_6"/>
<reference evidence="7 8" key="1">
    <citation type="submission" date="2018-06" db="EMBL/GenBank/DDBJ databases">
        <authorList>
            <consortium name="Pathogen Informatics"/>
            <person name="Doyle S."/>
        </authorList>
    </citation>
    <scope>NUCLEOTIDE SEQUENCE [LARGE SCALE GENOMIC DNA]</scope>
    <source>
        <strain evidence="7 8">NCTC10376</strain>
    </source>
</reference>
<proteinExistence type="predicted"/>
<keyword evidence="1" id="KW-1003">Cell membrane</keyword>
<protein>
    <recommendedName>
        <fullName evidence="9">YpfN family protein</fullName>
    </recommendedName>
</protein>
<evidence type="ECO:0000256" key="2">
    <source>
        <dbReference type="ARBA" id="ARBA00022692"/>
    </source>
</evidence>
<dbReference type="RefSeq" id="WP_036936107.1">
    <property type="nucleotide sequence ID" value="NZ_CABMNT010000001.1"/>
</dbReference>
<evidence type="ECO:0000313" key="7">
    <source>
        <dbReference type="EMBL" id="SUC17513.1"/>
    </source>
</evidence>
<keyword evidence="2 6" id="KW-0812">Transmembrane</keyword>
<keyword evidence="3 6" id="KW-1133">Transmembrane helix</keyword>
<dbReference type="InterPro" id="IPR020910">
    <property type="entry name" value="UPF0370"/>
</dbReference>
<feature type="transmembrane region" description="Helical" evidence="6">
    <location>
        <begin position="6"/>
        <end position="23"/>
    </location>
</feature>
<evidence type="ECO:0000256" key="6">
    <source>
        <dbReference type="SAM" id="Phobius"/>
    </source>
</evidence>
<evidence type="ECO:0000256" key="3">
    <source>
        <dbReference type="ARBA" id="ARBA00022989"/>
    </source>
</evidence>
<dbReference type="AlphaFoldDB" id="A0A094TLT4"/>
<accession>A0A094TLT4</accession>
<gene>
    <name evidence="7" type="ORF">NCTC10376_03459</name>
</gene>